<gene>
    <name evidence="1" type="ORF">ABVK25_008400</name>
</gene>
<organism evidence="1 2">
    <name type="scientific">Lepraria finkii</name>
    <dbReference type="NCBI Taxonomy" id="1340010"/>
    <lineage>
        <taxon>Eukaryota</taxon>
        <taxon>Fungi</taxon>
        <taxon>Dikarya</taxon>
        <taxon>Ascomycota</taxon>
        <taxon>Pezizomycotina</taxon>
        <taxon>Lecanoromycetes</taxon>
        <taxon>OSLEUM clade</taxon>
        <taxon>Lecanoromycetidae</taxon>
        <taxon>Lecanorales</taxon>
        <taxon>Lecanorineae</taxon>
        <taxon>Stereocaulaceae</taxon>
        <taxon>Lepraria</taxon>
    </lineage>
</organism>
<sequence>MTGKMSAMCISGRNQYSKGAIQQDFAASMRELDQELPAEEDEEASTQTLRLGIMMRWPEVCLCFASFLVGTRNSKGDFARILMSRGSRLSKRRGSLNYRLTAKSLLILDA</sequence>
<dbReference type="Proteomes" id="UP001590951">
    <property type="component" value="Unassembled WGS sequence"/>
</dbReference>
<protein>
    <submittedName>
        <fullName evidence="1">Uncharacterized protein</fullName>
    </submittedName>
</protein>
<reference evidence="1 2" key="1">
    <citation type="submission" date="2024-09" db="EMBL/GenBank/DDBJ databases">
        <title>Rethinking Asexuality: The Enigmatic Case of Functional Sexual Genes in Lepraria (Stereocaulaceae).</title>
        <authorList>
            <person name="Doellman M."/>
            <person name="Sun Y."/>
            <person name="Barcenas-Pena A."/>
            <person name="Lumbsch H.T."/>
            <person name="Grewe F."/>
        </authorList>
    </citation>
    <scope>NUCLEOTIDE SEQUENCE [LARGE SCALE GENOMIC DNA]</scope>
    <source>
        <strain evidence="1 2">Grewe 0041</strain>
    </source>
</reference>
<evidence type="ECO:0000313" key="2">
    <source>
        <dbReference type="Proteomes" id="UP001590951"/>
    </source>
</evidence>
<comment type="caution">
    <text evidence="1">The sequence shown here is derived from an EMBL/GenBank/DDBJ whole genome shotgun (WGS) entry which is preliminary data.</text>
</comment>
<evidence type="ECO:0000313" key="1">
    <source>
        <dbReference type="EMBL" id="KAL2051348.1"/>
    </source>
</evidence>
<accession>A0ABR4B1T0</accession>
<keyword evidence="2" id="KW-1185">Reference proteome</keyword>
<name>A0ABR4B1T0_9LECA</name>
<dbReference type="EMBL" id="JBHFEH010000036">
    <property type="protein sequence ID" value="KAL2051348.1"/>
    <property type="molecule type" value="Genomic_DNA"/>
</dbReference>
<proteinExistence type="predicted"/>